<evidence type="ECO:0000313" key="3">
    <source>
        <dbReference type="Proteomes" id="UP001523550"/>
    </source>
</evidence>
<dbReference type="EMBL" id="JALJYF010000002">
    <property type="protein sequence ID" value="MCP1727817.1"/>
    <property type="molecule type" value="Genomic_DNA"/>
</dbReference>
<dbReference type="RefSeq" id="WP_253448652.1">
    <property type="nucleotide sequence ID" value="NZ_JALJYF010000002.1"/>
</dbReference>
<evidence type="ECO:0000313" key="2">
    <source>
        <dbReference type="EMBL" id="MCP1727817.1"/>
    </source>
</evidence>
<keyword evidence="3" id="KW-1185">Reference proteome</keyword>
<dbReference type="Proteomes" id="UP001523550">
    <property type="component" value="Unassembled WGS sequence"/>
</dbReference>
<keyword evidence="1" id="KW-0732">Signal</keyword>
<feature type="chain" id="PRO_5045211915" evidence="1">
    <location>
        <begin position="23"/>
        <end position="163"/>
    </location>
</feature>
<reference evidence="2 3" key="1">
    <citation type="submission" date="2022-03" db="EMBL/GenBank/DDBJ databases">
        <title>Genomic Encyclopedia of Type Strains, Phase III (KMG-III): the genomes of soil and plant-associated and newly described type strains.</title>
        <authorList>
            <person name="Whitman W."/>
        </authorList>
    </citation>
    <scope>NUCLEOTIDE SEQUENCE [LARGE SCALE GENOMIC DNA]</scope>
    <source>
        <strain evidence="2 3">BSker1</strain>
    </source>
</reference>
<comment type="caution">
    <text evidence="2">The sequence shown here is derived from an EMBL/GenBank/DDBJ whole genome shotgun (WGS) entry which is preliminary data.</text>
</comment>
<organism evidence="2 3">
    <name type="scientific">Natronospira proteinivora</name>
    <dbReference type="NCBI Taxonomy" id="1807133"/>
    <lineage>
        <taxon>Bacteria</taxon>
        <taxon>Pseudomonadati</taxon>
        <taxon>Pseudomonadota</taxon>
        <taxon>Gammaproteobacteria</taxon>
        <taxon>Natronospirales</taxon>
        <taxon>Natronospiraceae</taxon>
        <taxon>Natronospira</taxon>
    </lineage>
</organism>
<dbReference type="PROSITE" id="PS51257">
    <property type="entry name" value="PROKAR_LIPOPROTEIN"/>
    <property type="match status" value="1"/>
</dbReference>
<proteinExistence type="predicted"/>
<accession>A0ABT1G932</accession>
<sequence length="163" mass="18120">MKKLSFVVFAAFLLQACGGTYVADEYPLNEDRVSSFQVNGEVSVRSAYDEPHPIRITNLDADLQQISEQFAEQMGQEIDRHHNGDGGADKHIMVRVTDMNLANRIAYMEGRVSVELELGNGEQVSFERRNGSPGVIYRVLNGTIALAVIEALEDETVRAYLAE</sequence>
<gene>
    <name evidence="2" type="ORF">J2T60_001817</name>
</gene>
<name>A0ABT1G932_9GAMM</name>
<evidence type="ECO:0000256" key="1">
    <source>
        <dbReference type="SAM" id="SignalP"/>
    </source>
</evidence>
<feature type="signal peptide" evidence="1">
    <location>
        <begin position="1"/>
        <end position="22"/>
    </location>
</feature>
<protein>
    <submittedName>
        <fullName evidence="2">Uncharacterized protein</fullName>
    </submittedName>
</protein>